<sequence>MQPSAASAGDQASHSSMALYSSPFRTSRPRLESPQQTHQAAFQYNRSSHYHRYSSPSPPHLPSNNRGNVLPFSSSTQSSPNNALTLKATNGSTSATTVVHTPPTAPVNPIAESKEKQQTIVAPSQPQTTSAAPNDNQQDTAQAQEITWLFFRDNKWMPFQSENHYKIEQAFTLGDHNFPQLKSIRVFPTRFYLSYLGMKVRKKKFQKDKIILFICPN</sequence>
<evidence type="ECO:0000313" key="2">
    <source>
        <dbReference type="EMBL" id="KAI8578985.1"/>
    </source>
</evidence>
<dbReference type="EMBL" id="MU620924">
    <property type="protein sequence ID" value="KAI8578985.1"/>
    <property type="molecule type" value="Genomic_DNA"/>
</dbReference>
<accession>A0AAD5HC94</accession>
<reference evidence="2" key="2">
    <citation type="journal article" date="2022" name="Proc. Natl. Acad. Sci. U.S.A.">
        <title>Diploid-dominant life cycles characterize the early evolution of Fungi.</title>
        <authorList>
            <person name="Amses K.R."/>
            <person name="Simmons D.R."/>
            <person name="Longcore J.E."/>
            <person name="Mondo S.J."/>
            <person name="Seto K."/>
            <person name="Jeronimo G.H."/>
            <person name="Bonds A.E."/>
            <person name="Quandt C.A."/>
            <person name="Davis W.J."/>
            <person name="Chang Y."/>
            <person name="Federici B.A."/>
            <person name="Kuo A."/>
            <person name="LaButti K."/>
            <person name="Pangilinan J."/>
            <person name="Andreopoulos W."/>
            <person name="Tritt A."/>
            <person name="Riley R."/>
            <person name="Hundley H."/>
            <person name="Johnson J."/>
            <person name="Lipzen A."/>
            <person name="Barry K."/>
            <person name="Lang B.F."/>
            <person name="Cuomo C.A."/>
            <person name="Buchler N.E."/>
            <person name="Grigoriev I.V."/>
            <person name="Spatafora J.W."/>
            <person name="Stajich J.E."/>
            <person name="James T.Y."/>
        </authorList>
    </citation>
    <scope>NUCLEOTIDE SEQUENCE</scope>
    <source>
        <strain evidence="2">AG</strain>
    </source>
</reference>
<dbReference type="Proteomes" id="UP001206595">
    <property type="component" value="Unassembled WGS sequence"/>
</dbReference>
<dbReference type="AlphaFoldDB" id="A0AAD5HC94"/>
<dbReference type="RefSeq" id="XP_051443989.1">
    <property type="nucleotide sequence ID" value="XM_051589583.1"/>
</dbReference>
<feature type="compositionally biased region" description="Low complexity" evidence="1">
    <location>
        <begin position="92"/>
        <end position="102"/>
    </location>
</feature>
<dbReference type="Gene3D" id="3.30.720.50">
    <property type="match status" value="1"/>
</dbReference>
<evidence type="ECO:0000256" key="1">
    <source>
        <dbReference type="SAM" id="MobiDB-lite"/>
    </source>
</evidence>
<reference evidence="2" key="1">
    <citation type="submission" date="2021-06" db="EMBL/GenBank/DDBJ databases">
        <authorList>
            <consortium name="DOE Joint Genome Institute"/>
            <person name="Mondo S.J."/>
            <person name="Amses K.R."/>
            <person name="Simmons D.R."/>
            <person name="Longcore J.E."/>
            <person name="Seto K."/>
            <person name="Alves G.H."/>
            <person name="Bonds A.E."/>
            <person name="Quandt C.A."/>
            <person name="Davis W.J."/>
            <person name="Chang Y."/>
            <person name="Letcher P.M."/>
            <person name="Powell M.J."/>
            <person name="Kuo A."/>
            <person name="Labutti K."/>
            <person name="Pangilinan J."/>
            <person name="Andreopoulos W."/>
            <person name="Tritt A."/>
            <person name="Riley R."/>
            <person name="Hundley H."/>
            <person name="Johnson J."/>
            <person name="Lipzen A."/>
            <person name="Barry K."/>
            <person name="Berbee M.L."/>
            <person name="Buchler N.E."/>
            <person name="Grigoriev I.V."/>
            <person name="Spatafora J.W."/>
            <person name="Stajich J.E."/>
            <person name="James T.Y."/>
        </authorList>
    </citation>
    <scope>NUCLEOTIDE SEQUENCE</scope>
    <source>
        <strain evidence="2">AG</strain>
    </source>
</reference>
<feature type="compositionally biased region" description="Polar residues" evidence="1">
    <location>
        <begin position="33"/>
        <end position="42"/>
    </location>
</feature>
<evidence type="ECO:0000313" key="3">
    <source>
        <dbReference type="Proteomes" id="UP001206595"/>
    </source>
</evidence>
<organism evidence="2 3">
    <name type="scientific">Umbelopsis ramanniana AG</name>
    <dbReference type="NCBI Taxonomy" id="1314678"/>
    <lineage>
        <taxon>Eukaryota</taxon>
        <taxon>Fungi</taxon>
        <taxon>Fungi incertae sedis</taxon>
        <taxon>Mucoromycota</taxon>
        <taxon>Mucoromycotina</taxon>
        <taxon>Umbelopsidomycetes</taxon>
        <taxon>Umbelopsidales</taxon>
        <taxon>Umbelopsidaceae</taxon>
        <taxon>Umbelopsis</taxon>
    </lineage>
</organism>
<dbReference type="GeneID" id="75914928"/>
<feature type="compositionally biased region" description="Polar residues" evidence="1">
    <location>
        <begin position="71"/>
        <end position="91"/>
    </location>
</feature>
<name>A0AAD5HC94_UMBRA</name>
<protein>
    <recommendedName>
        <fullName evidence="4">WWE domain-containing protein</fullName>
    </recommendedName>
</protein>
<dbReference type="InterPro" id="IPR037197">
    <property type="entry name" value="WWE_dom_sf"/>
</dbReference>
<dbReference type="SUPFAM" id="SSF117839">
    <property type="entry name" value="WWE domain"/>
    <property type="match status" value="1"/>
</dbReference>
<feature type="compositionally biased region" description="Polar residues" evidence="1">
    <location>
        <begin position="1"/>
        <end position="25"/>
    </location>
</feature>
<feature type="compositionally biased region" description="Polar residues" evidence="1">
    <location>
        <begin position="118"/>
        <end position="137"/>
    </location>
</feature>
<feature type="region of interest" description="Disordered" evidence="1">
    <location>
        <begin position="1"/>
        <end position="137"/>
    </location>
</feature>
<gene>
    <name evidence="2" type="ORF">K450DRAFT_244450</name>
</gene>
<comment type="caution">
    <text evidence="2">The sequence shown here is derived from an EMBL/GenBank/DDBJ whole genome shotgun (WGS) entry which is preliminary data.</text>
</comment>
<proteinExistence type="predicted"/>
<keyword evidence="3" id="KW-1185">Reference proteome</keyword>
<evidence type="ECO:0008006" key="4">
    <source>
        <dbReference type="Google" id="ProtNLM"/>
    </source>
</evidence>